<dbReference type="Gene3D" id="1.10.1330.10">
    <property type="entry name" value="Dockerin domain"/>
    <property type="match status" value="1"/>
</dbReference>
<evidence type="ECO:0000259" key="9">
    <source>
        <dbReference type="Pfam" id="PF07715"/>
    </source>
</evidence>
<evidence type="ECO:0000256" key="6">
    <source>
        <dbReference type="ARBA" id="ARBA00023237"/>
    </source>
</evidence>
<dbReference type="InterPro" id="IPR008969">
    <property type="entry name" value="CarboxyPept-like_regulatory"/>
</dbReference>
<comment type="caution">
    <text evidence="10">The sequence shown here is derived from an EMBL/GenBank/DDBJ whole genome shotgun (WGS) entry which is preliminary data.</text>
</comment>
<dbReference type="GO" id="GO:0000272">
    <property type="term" value="P:polysaccharide catabolic process"/>
    <property type="evidence" value="ECO:0007669"/>
    <property type="project" value="InterPro"/>
</dbReference>
<proteinExistence type="inferred from homology"/>
<evidence type="ECO:0000256" key="8">
    <source>
        <dbReference type="SAM" id="SignalP"/>
    </source>
</evidence>
<dbReference type="InterPro" id="IPR036942">
    <property type="entry name" value="Beta-barrel_TonB_sf"/>
</dbReference>
<evidence type="ECO:0000256" key="3">
    <source>
        <dbReference type="ARBA" id="ARBA00022452"/>
    </source>
</evidence>
<keyword evidence="5 7" id="KW-0472">Membrane</keyword>
<reference evidence="10" key="1">
    <citation type="submission" date="2021-09" db="EMBL/GenBank/DDBJ databases">
        <title>Fulvivirga sp. isolated from coastal sediment.</title>
        <authorList>
            <person name="Yu H."/>
        </authorList>
    </citation>
    <scope>NUCLEOTIDE SEQUENCE</scope>
    <source>
        <strain evidence="10">1062</strain>
    </source>
</reference>
<dbReference type="InterPro" id="IPR036439">
    <property type="entry name" value="Dockerin_dom_sf"/>
</dbReference>
<dbReference type="InterPro" id="IPR023996">
    <property type="entry name" value="TonB-dep_OMP_SusC/RagA"/>
</dbReference>
<dbReference type="Proteomes" id="UP001139409">
    <property type="component" value="Unassembled WGS sequence"/>
</dbReference>
<sequence>MNIIRKLSFVIFFLASFTVAIAQQDIEGVVKSASGEPLAGAAVMEKGTSNGTITDLDGRFNLSVLSNQAMLVISYLGYETLEVPAGPNLTIILTTDIQQLDEVVVIGYGTVKKSDLTGSVVPLRSEDFEDQPMIRAEDALNGRTAGVHVNRSNGSPGAPIRIRIRGSNSINGSSEPLYVIDGFIGTDIRNVDPNDIATLEVLKDASATAIYGSRGANGVIIITTRRANKGEAQIDFDYFYSADEVSRKIDLLNAAEYMQVVNEKQLALGNTPFFSQDEIDEFRRNGGTDWQDELFQQGYTQNAKLTISGAGEKTNYYISGNYSNQKGIIRNSSYKRYGFRTNIDSDVRDFIKVGTNLYFTRENNLNTKRYTGTGGPVVGALGWAPNLPVKNPLTGDYSEPNGAYGAVTANPIFIVEERNTEDFRNNFLGNVYTEIKIFDGLTARISGGVNLVDDESNTFDRNFPGASPSTSIIRVGNSSIVNWQNTNQLTYQKVIKDDHSLNATFIYEQQAFTSKSNNSSTSDLISTSLGYYNLSLGGSPVLTSGYSEWALQSYVGRVNYAFRGKYLLTASVRTDGSSRFAEDNRYGTFPSVALGWRVTEEAFLRNSNWLSDLKIRGSYGQTGSQAVPPFGTIERIRVAAFPLNGTQLSPTVIPSAPSNKDLRWEVTTQVDLGVDASFLRGKLNASFDYYKKNTEDLHLSVQLPLYDGGGSVLRNIGEVENKGFEMVLGYTEAIGDFTVHANFNLSMNRNKVLSLGEDSVLFVRDDFSPSVTDVNPFVLSEGGPLGQFAGYIYEGVWKSSEADLAGVYGSSPGDARYADINGDSVINFEDVAVIGNAQPNFIWGFNSIFEYKGISLNLFLQGVHGNEVFNFNKYWTTAGGADIRNATNSDILNRWTPENENSEIPGFTTTSNTRLSSSQFIEDGSFVRLRNITLGYDIPASALSKIGLRRANIYLSGQNLLTMTNYSGYDPEVSSTEESDDVAVGLDNGAYPNARSYIIGVKIGL</sequence>
<dbReference type="SUPFAM" id="SSF56935">
    <property type="entry name" value="Porins"/>
    <property type="match status" value="1"/>
</dbReference>
<dbReference type="InterPro" id="IPR023997">
    <property type="entry name" value="TonB-dep_OMP_SusC/RagA_CS"/>
</dbReference>
<dbReference type="AlphaFoldDB" id="A0A9X1HMQ5"/>
<dbReference type="EMBL" id="JAIXNE010000001">
    <property type="protein sequence ID" value="MCA6074321.1"/>
    <property type="molecule type" value="Genomic_DNA"/>
</dbReference>
<dbReference type="FunFam" id="2.170.130.10:FF:000008">
    <property type="entry name" value="SusC/RagA family TonB-linked outer membrane protein"/>
    <property type="match status" value="1"/>
</dbReference>
<dbReference type="PROSITE" id="PS52016">
    <property type="entry name" value="TONB_DEPENDENT_REC_3"/>
    <property type="match status" value="1"/>
</dbReference>
<dbReference type="GO" id="GO:0009279">
    <property type="term" value="C:cell outer membrane"/>
    <property type="evidence" value="ECO:0007669"/>
    <property type="project" value="UniProtKB-SubCell"/>
</dbReference>
<keyword evidence="10" id="KW-0675">Receptor</keyword>
<feature type="chain" id="PRO_5040906320" evidence="8">
    <location>
        <begin position="23"/>
        <end position="1005"/>
    </location>
</feature>
<keyword evidence="6 7" id="KW-0998">Cell outer membrane</keyword>
<keyword evidence="2 7" id="KW-0813">Transport</keyword>
<feature type="domain" description="TonB-dependent receptor plug" evidence="9">
    <location>
        <begin position="113"/>
        <end position="219"/>
    </location>
</feature>
<comment type="similarity">
    <text evidence="7">Belongs to the TonB-dependent receptor family.</text>
</comment>
<dbReference type="SUPFAM" id="SSF49464">
    <property type="entry name" value="Carboxypeptidase regulatory domain-like"/>
    <property type="match status" value="1"/>
</dbReference>
<keyword evidence="3 7" id="KW-1134">Transmembrane beta strand</keyword>
<gene>
    <name evidence="10" type="ORF">LDX50_05550</name>
</gene>
<keyword evidence="4 7" id="KW-0812">Transmembrane</keyword>
<evidence type="ECO:0000256" key="1">
    <source>
        <dbReference type="ARBA" id="ARBA00004571"/>
    </source>
</evidence>
<organism evidence="10 11">
    <name type="scientific">Fulvivirga sedimenti</name>
    <dbReference type="NCBI Taxonomy" id="2879465"/>
    <lineage>
        <taxon>Bacteria</taxon>
        <taxon>Pseudomonadati</taxon>
        <taxon>Bacteroidota</taxon>
        <taxon>Cytophagia</taxon>
        <taxon>Cytophagales</taxon>
        <taxon>Fulvivirgaceae</taxon>
        <taxon>Fulvivirga</taxon>
    </lineage>
</organism>
<accession>A0A9X1HMQ5</accession>
<comment type="subcellular location">
    <subcellularLocation>
        <location evidence="1 7">Cell outer membrane</location>
        <topology evidence="1 7">Multi-pass membrane protein</topology>
    </subcellularLocation>
</comment>
<keyword evidence="11" id="KW-1185">Reference proteome</keyword>
<dbReference type="Pfam" id="PF07715">
    <property type="entry name" value="Plug"/>
    <property type="match status" value="1"/>
</dbReference>
<dbReference type="Gene3D" id="2.60.40.1120">
    <property type="entry name" value="Carboxypeptidase-like, regulatory domain"/>
    <property type="match status" value="1"/>
</dbReference>
<dbReference type="InterPro" id="IPR037066">
    <property type="entry name" value="Plug_dom_sf"/>
</dbReference>
<feature type="signal peptide" evidence="8">
    <location>
        <begin position="1"/>
        <end position="22"/>
    </location>
</feature>
<dbReference type="NCBIfam" id="TIGR04056">
    <property type="entry name" value="OMP_RagA_SusC"/>
    <property type="match status" value="1"/>
</dbReference>
<dbReference type="Gene3D" id="2.40.170.20">
    <property type="entry name" value="TonB-dependent receptor, beta-barrel domain"/>
    <property type="match status" value="1"/>
</dbReference>
<keyword evidence="8" id="KW-0732">Signal</keyword>
<dbReference type="Pfam" id="PF13715">
    <property type="entry name" value="CarbopepD_reg_2"/>
    <property type="match status" value="1"/>
</dbReference>
<evidence type="ECO:0000256" key="7">
    <source>
        <dbReference type="PROSITE-ProRule" id="PRU01360"/>
    </source>
</evidence>
<evidence type="ECO:0000313" key="11">
    <source>
        <dbReference type="Proteomes" id="UP001139409"/>
    </source>
</evidence>
<dbReference type="NCBIfam" id="TIGR04057">
    <property type="entry name" value="SusC_RagA_signa"/>
    <property type="match status" value="1"/>
</dbReference>
<evidence type="ECO:0000256" key="2">
    <source>
        <dbReference type="ARBA" id="ARBA00022448"/>
    </source>
</evidence>
<evidence type="ECO:0000256" key="4">
    <source>
        <dbReference type="ARBA" id="ARBA00022692"/>
    </source>
</evidence>
<dbReference type="InterPro" id="IPR012910">
    <property type="entry name" value="Plug_dom"/>
</dbReference>
<dbReference type="RefSeq" id="WP_225697416.1">
    <property type="nucleotide sequence ID" value="NZ_JAIXNE010000001.1"/>
</dbReference>
<evidence type="ECO:0000313" key="10">
    <source>
        <dbReference type="EMBL" id="MCA6074321.1"/>
    </source>
</evidence>
<evidence type="ECO:0000256" key="5">
    <source>
        <dbReference type="ARBA" id="ARBA00023136"/>
    </source>
</evidence>
<protein>
    <submittedName>
        <fullName evidence="10">TonB-dependent receptor</fullName>
    </submittedName>
</protein>
<dbReference type="InterPro" id="IPR039426">
    <property type="entry name" value="TonB-dep_rcpt-like"/>
</dbReference>
<name>A0A9X1HMQ5_9BACT</name>
<dbReference type="Gene3D" id="2.170.130.10">
    <property type="entry name" value="TonB-dependent receptor, plug domain"/>
    <property type="match status" value="1"/>
</dbReference>